<dbReference type="EMBL" id="BMMF01000011">
    <property type="protein sequence ID" value="GGK46018.1"/>
    <property type="molecule type" value="Genomic_DNA"/>
</dbReference>
<feature type="transmembrane region" description="Helical" evidence="1">
    <location>
        <begin position="471"/>
        <end position="491"/>
    </location>
</feature>
<dbReference type="PANTHER" id="PTHR35342:SF5">
    <property type="entry name" value="TRICARBOXYLIC TRANSPORT PROTEIN"/>
    <property type="match status" value="1"/>
</dbReference>
<feature type="transmembrane region" description="Helical" evidence="1">
    <location>
        <begin position="358"/>
        <end position="388"/>
    </location>
</feature>
<evidence type="ECO:0000259" key="2">
    <source>
        <dbReference type="Pfam" id="PF01970"/>
    </source>
</evidence>
<comment type="caution">
    <text evidence="3">The sequence shown here is derived from an EMBL/GenBank/DDBJ whole genome shotgun (WGS) entry which is preliminary data.</text>
</comment>
<dbReference type="InterPro" id="IPR002823">
    <property type="entry name" value="DUF112_TM"/>
</dbReference>
<gene>
    <name evidence="3" type="ORF">GCM10011322_36380</name>
</gene>
<dbReference type="RefSeq" id="WP_188914672.1">
    <property type="nucleotide sequence ID" value="NZ_BMMF01000011.1"/>
</dbReference>
<sequence length="499" mass="51905">MDILAGLAEGFAVALTPLNLGLLIVGCFFGTLVGALPGIGPINGVAILLPLAYSLGLPAESALILLAGVYYGAEYGGRISSILLNVPGDASAVMTTLDGHPMAKNGEAGRALALSALASFVGGTAALVMMTVFAPFLGRVAVGFGPGDYVALMVFAFSCLATLVGSRPLKTIIGVVIGLMLATIGIDSATGVMRFTMGIPNLFDGMEFLIVVIGLFAISEALLLLESWTPVASTIRAQRDNIGERVREIVGYRWTMARSAVIGFFVGVLPGTGASIASAVAYGVEKRMAQGDDAMFGKGDPRGLVAPETANNAAAAGAMVPMLTLGIPGSGTTAILLGALLLFNVTPGPLMFEQRPEVAWGLIASMYMGNIALLVLNLPMVGIFARLLSIDTAYLVPLVVMLTFVGVFSLYGATFDLVLMLILGFSGYVLRKLGFSLAPVILGLVLGALLESNLRRALSISAGDWSILFETPAAIVFWLLAILVATSPLVMRVRRRKAT</sequence>
<dbReference type="PANTHER" id="PTHR35342">
    <property type="entry name" value="TRICARBOXYLIC TRANSPORT PROTEIN"/>
    <property type="match status" value="1"/>
</dbReference>
<reference evidence="3 4" key="1">
    <citation type="journal article" date="2014" name="Int. J. Syst. Evol. Microbiol.">
        <title>Complete genome sequence of Corynebacterium casei LMG S-19264T (=DSM 44701T), isolated from a smear-ripened cheese.</title>
        <authorList>
            <consortium name="US DOE Joint Genome Institute (JGI-PGF)"/>
            <person name="Walter F."/>
            <person name="Albersmeier A."/>
            <person name="Kalinowski J."/>
            <person name="Ruckert C."/>
        </authorList>
    </citation>
    <scope>NUCLEOTIDE SEQUENCE [LARGE SCALE GENOMIC DNA]</scope>
    <source>
        <strain evidence="3 4">CGMCC 1.9161</strain>
    </source>
</reference>
<feature type="domain" description="DUF112" evidence="2">
    <location>
        <begin position="20"/>
        <end position="442"/>
    </location>
</feature>
<keyword evidence="1" id="KW-0472">Membrane</keyword>
<feature type="transmembrane region" description="Helical" evidence="1">
    <location>
        <begin position="433"/>
        <end position="451"/>
    </location>
</feature>
<accession>A0A917V7E0</accession>
<keyword evidence="1" id="KW-0812">Transmembrane</keyword>
<proteinExistence type="predicted"/>
<feature type="transmembrane region" description="Helical" evidence="1">
    <location>
        <begin position="325"/>
        <end position="346"/>
    </location>
</feature>
<organism evidence="3 4">
    <name type="scientific">Salinarimonas ramus</name>
    <dbReference type="NCBI Taxonomy" id="690164"/>
    <lineage>
        <taxon>Bacteria</taxon>
        <taxon>Pseudomonadati</taxon>
        <taxon>Pseudomonadota</taxon>
        <taxon>Alphaproteobacteria</taxon>
        <taxon>Hyphomicrobiales</taxon>
        <taxon>Salinarimonadaceae</taxon>
        <taxon>Salinarimonas</taxon>
    </lineage>
</organism>
<feature type="transmembrane region" description="Helical" evidence="1">
    <location>
        <begin position="12"/>
        <end position="39"/>
    </location>
</feature>
<feature type="transmembrane region" description="Helical" evidence="1">
    <location>
        <begin position="208"/>
        <end position="229"/>
    </location>
</feature>
<evidence type="ECO:0000313" key="4">
    <source>
        <dbReference type="Proteomes" id="UP000600449"/>
    </source>
</evidence>
<dbReference type="Proteomes" id="UP000600449">
    <property type="component" value="Unassembled WGS sequence"/>
</dbReference>
<dbReference type="Pfam" id="PF01970">
    <property type="entry name" value="TctA"/>
    <property type="match status" value="1"/>
</dbReference>
<name>A0A917V7E0_9HYPH</name>
<dbReference type="AlphaFoldDB" id="A0A917V7E0"/>
<keyword evidence="4" id="KW-1185">Reference proteome</keyword>
<evidence type="ECO:0000256" key="1">
    <source>
        <dbReference type="SAM" id="Phobius"/>
    </source>
</evidence>
<protein>
    <submittedName>
        <fullName evidence="3">Tripartite tricarboxylate transporter TctA</fullName>
    </submittedName>
</protein>
<feature type="transmembrane region" description="Helical" evidence="1">
    <location>
        <begin position="261"/>
        <end position="284"/>
    </location>
</feature>
<feature type="transmembrane region" description="Helical" evidence="1">
    <location>
        <begin position="111"/>
        <end position="137"/>
    </location>
</feature>
<keyword evidence="1" id="KW-1133">Transmembrane helix</keyword>
<feature type="transmembrane region" description="Helical" evidence="1">
    <location>
        <begin position="394"/>
        <end position="421"/>
    </location>
</feature>
<evidence type="ECO:0000313" key="3">
    <source>
        <dbReference type="EMBL" id="GGK46018.1"/>
    </source>
</evidence>
<feature type="transmembrane region" description="Helical" evidence="1">
    <location>
        <begin position="51"/>
        <end position="73"/>
    </location>
</feature>
<feature type="transmembrane region" description="Helical" evidence="1">
    <location>
        <begin position="172"/>
        <end position="196"/>
    </location>
</feature>
<feature type="transmembrane region" description="Helical" evidence="1">
    <location>
        <begin position="149"/>
        <end position="165"/>
    </location>
</feature>